<organism evidence="3 4">
    <name type="scientific">Azotobacter bryophylli</name>
    <dbReference type="NCBI Taxonomy" id="1986537"/>
    <lineage>
        <taxon>Bacteria</taxon>
        <taxon>Pseudomonadati</taxon>
        <taxon>Pseudomonadota</taxon>
        <taxon>Gammaproteobacteria</taxon>
        <taxon>Pseudomonadales</taxon>
        <taxon>Pseudomonadaceae</taxon>
        <taxon>Azotobacter</taxon>
    </lineage>
</organism>
<protein>
    <submittedName>
        <fullName evidence="3">Substrate-binding periplasmic protein</fullName>
    </submittedName>
</protein>
<keyword evidence="4" id="KW-1185">Reference proteome</keyword>
<reference evidence="4" key="1">
    <citation type="journal article" date="2019" name="Int. J. Syst. Evol. Microbiol.">
        <title>The Global Catalogue of Microorganisms (GCM) 10K type strain sequencing project: providing services to taxonomists for standard genome sequencing and annotation.</title>
        <authorList>
            <consortium name="The Broad Institute Genomics Platform"/>
            <consortium name="The Broad Institute Genome Sequencing Center for Infectious Disease"/>
            <person name="Wu L."/>
            <person name="Ma J."/>
        </authorList>
    </citation>
    <scope>NUCLEOTIDE SEQUENCE [LARGE SCALE GENOMIC DNA]</scope>
    <source>
        <strain evidence="4">KCTC 62195</strain>
    </source>
</reference>
<proteinExistence type="predicted"/>
<name>A0ABV7AXJ3_9GAMM</name>
<keyword evidence="1" id="KW-0732">Signal</keyword>
<comment type="caution">
    <text evidence="3">The sequence shown here is derived from an EMBL/GenBank/DDBJ whole genome shotgun (WGS) entry which is preliminary data.</text>
</comment>
<dbReference type="Proteomes" id="UP001595457">
    <property type="component" value="Unassembled WGS sequence"/>
</dbReference>
<feature type="signal peptide" evidence="1">
    <location>
        <begin position="1"/>
        <end position="19"/>
    </location>
</feature>
<dbReference type="RefSeq" id="WP_377816409.1">
    <property type="nucleotide sequence ID" value="NZ_JBHRSJ010000035.1"/>
</dbReference>
<gene>
    <name evidence="3" type="ORF">ACFOJE_19095</name>
</gene>
<evidence type="ECO:0000259" key="2">
    <source>
        <dbReference type="Pfam" id="PF00497"/>
    </source>
</evidence>
<evidence type="ECO:0000313" key="3">
    <source>
        <dbReference type="EMBL" id="MFC2974303.1"/>
    </source>
</evidence>
<feature type="chain" id="PRO_5047106048" evidence="1">
    <location>
        <begin position="20"/>
        <end position="266"/>
    </location>
</feature>
<dbReference type="Gene3D" id="3.40.190.10">
    <property type="entry name" value="Periplasmic binding protein-like II"/>
    <property type="match status" value="2"/>
</dbReference>
<dbReference type="EMBL" id="JBHRSJ010000035">
    <property type="protein sequence ID" value="MFC2974303.1"/>
    <property type="molecule type" value="Genomic_DNA"/>
</dbReference>
<feature type="domain" description="Solute-binding protein family 3/N-terminal" evidence="2">
    <location>
        <begin position="44"/>
        <end position="243"/>
    </location>
</feature>
<dbReference type="SUPFAM" id="SSF53850">
    <property type="entry name" value="Periplasmic binding protein-like II"/>
    <property type="match status" value="1"/>
</dbReference>
<evidence type="ECO:0000256" key="1">
    <source>
        <dbReference type="SAM" id="SignalP"/>
    </source>
</evidence>
<evidence type="ECO:0000313" key="4">
    <source>
        <dbReference type="Proteomes" id="UP001595457"/>
    </source>
</evidence>
<dbReference type="Pfam" id="PF00497">
    <property type="entry name" value="SBP_bac_3"/>
    <property type="match status" value="1"/>
</dbReference>
<accession>A0ABV7AXJ3</accession>
<sequence>MLRIYFAILLGLLTGSAQASHSLRFVTGEFNSFGTAIADQAPATSGPFAEVVHEVCAYIHYRCVIDQAPWRRALMMIEEGKADAIFAVFPTPPREGTIRFTPPLVTSSLNVYAHRSTPLRYRRPQDLTGRLVHVFGPSGASYAVGERLRGIASVHEESDNLRLIRKLNAGRYGNDPAIMSADSARLLIGRLGLSDVEDVGVFEYRGFGFGFSRMTGKDAEFQDFMAGLRALMADGTIPAIIHRHHLRLADSEWSLPIARKSGSKAD</sequence>
<dbReference type="InterPro" id="IPR001638">
    <property type="entry name" value="Solute-binding_3/MltF_N"/>
</dbReference>